<evidence type="ECO:0000256" key="1">
    <source>
        <dbReference type="ARBA" id="ARBA00005558"/>
    </source>
</evidence>
<dbReference type="InterPro" id="IPR006531">
    <property type="entry name" value="Gp5/Vgr_OB"/>
</dbReference>
<dbReference type="Gene3D" id="3.55.50.10">
    <property type="entry name" value="Baseplate protein-like domains"/>
    <property type="match status" value="1"/>
</dbReference>
<sequence length="754" mass="82229">MSEYTQDNRLLRITTPIGKDKLLIKSIRGIERLSTLFEYEAFLLSEDNDIDYKDILGKDVTVEIESAIKDGGTRYINGIVRTFGRTGSTGTLACYVAVIVPKLWLTSLTTDCRIFQKKDAKSILSDIIKTDAGISDYKDSASDSGTTERPYCVQYRETDFAFASRLMEEEGIYYHFEHADGKHTLVLCDSPGSHSDATAAATISFHNKRLIRSEQGIQTWGARNDAVPGNYVLADYNYKSPSTVLRSNATESRGYTGDDAEMFDYPGIFAESTDGDKLAKIRLGAHQANHNTYTGTTTAVTLSTGTTFSLENHPNTAFNKKYLVIENEIFAENPPFTDGEPPSEASFQSRLTAILADQQYRAPQRTPVPDLRGPHSAIVTGADDDEIHTDEYGCVKVRFHWDRDDEKKGEDSTVYLRTAQMWTGKNFGTLFIPRVGQEVIVEFLDGHPDRPVITGCLYNAENLPPYALPDHKTRSTIKTHSTPEGEVYNEVRFEDKKDEEQLLIHAGKDHEITTANDRVEHVGNDTHLTVINDRLELIHKDHHEAIGGMHKLSIGAGAEGVEGADGQTKGEVEEGGGQHIMIKGPRVIEIGGKSSLKVAEDVAETFEKNHATAVTEQRYLKAKEIVLEAEENLTLHVGDHFIAITSDGIKISTTADIAINGDGSIANTSGGDITSEAGGKFGVTSTGDTTIEATGNFSAKGTAGAAVESDMNTDITAGINLTLEGTAKAAMHGAMAEVKSDAILTIQGSMVNIN</sequence>
<dbReference type="EMBL" id="CP023004">
    <property type="protein sequence ID" value="AWI10022.1"/>
    <property type="molecule type" value="Genomic_DNA"/>
</dbReference>
<dbReference type="OrthoDB" id="9762420at2"/>
<protein>
    <submittedName>
        <fullName evidence="4">Uncharacterized protein</fullName>
    </submittedName>
</protein>
<accession>A0A2U8E670</accession>
<dbReference type="Pfam" id="PF05954">
    <property type="entry name" value="Phage_GPD"/>
    <property type="match status" value="1"/>
</dbReference>
<feature type="domain" description="Gp5/Type VI secretion system Vgr protein OB-fold" evidence="2">
    <location>
        <begin position="388"/>
        <end position="458"/>
    </location>
</feature>
<dbReference type="Gene3D" id="4.10.220.110">
    <property type="match status" value="1"/>
</dbReference>
<dbReference type="Proteomes" id="UP000244896">
    <property type="component" value="Chromosome"/>
</dbReference>
<dbReference type="NCBIfam" id="TIGR03361">
    <property type="entry name" value="VI_Rhs_Vgr"/>
    <property type="match status" value="1"/>
</dbReference>
<dbReference type="Pfam" id="PF04717">
    <property type="entry name" value="Phage_base_V"/>
    <property type="match status" value="1"/>
</dbReference>
<comment type="similarity">
    <text evidence="1">Belongs to the VgrG protein family.</text>
</comment>
<dbReference type="InterPro" id="IPR037026">
    <property type="entry name" value="Vgr_OB-fold_dom_sf"/>
</dbReference>
<dbReference type="Gene3D" id="2.40.50.230">
    <property type="entry name" value="Gp5 N-terminal domain"/>
    <property type="match status" value="1"/>
</dbReference>
<dbReference type="NCBIfam" id="TIGR01646">
    <property type="entry name" value="vgr_GE"/>
    <property type="match status" value="1"/>
</dbReference>
<dbReference type="Gene3D" id="2.30.110.50">
    <property type="match status" value="1"/>
</dbReference>
<evidence type="ECO:0000259" key="2">
    <source>
        <dbReference type="Pfam" id="PF04717"/>
    </source>
</evidence>
<dbReference type="SUPFAM" id="SSF69279">
    <property type="entry name" value="Phage tail proteins"/>
    <property type="match status" value="2"/>
</dbReference>
<dbReference type="KEGG" id="elut:CKA38_12850"/>
<proteinExistence type="inferred from homology"/>
<evidence type="ECO:0000313" key="5">
    <source>
        <dbReference type="Proteomes" id="UP000244896"/>
    </source>
</evidence>
<keyword evidence="5" id="KW-1185">Reference proteome</keyword>
<reference evidence="4 5" key="1">
    <citation type="journal article" date="2018" name="Syst. Appl. Microbiol.">
        <title>Ereboglobus luteus gen. nov. sp. nov. from cockroach guts, and new insights into the oxygen relationship of the genera Opitutus and Didymococcus (Verrucomicrobia: Opitutaceae).</title>
        <authorList>
            <person name="Tegtmeier D."/>
            <person name="Belitz A."/>
            <person name="Radek R."/>
            <person name="Heimerl T."/>
            <person name="Brune A."/>
        </authorList>
    </citation>
    <scope>NUCLEOTIDE SEQUENCE [LARGE SCALE GENOMIC DNA]</scope>
    <source>
        <strain evidence="4 5">Ho45</strain>
    </source>
</reference>
<dbReference type="SUPFAM" id="SSF69349">
    <property type="entry name" value="Phage fibre proteins"/>
    <property type="match status" value="1"/>
</dbReference>
<evidence type="ECO:0000313" key="4">
    <source>
        <dbReference type="EMBL" id="AWI10022.1"/>
    </source>
</evidence>
<gene>
    <name evidence="4" type="ORF">CKA38_12850</name>
</gene>
<name>A0A2U8E670_9BACT</name>
<organism evidence="4 5">
    <name type="scientific">Ereboglobus luteus</name>
    <dbReference type="NCBI Taxonomy" id="1796921"/>
    <lineage>
        <taxon>Bacteria</taxon>
        <taxon>Pseudomonadati</taxon>
        <taxon>Verrucomicrobiota</taxon>
        <taxon>Opitutia</taxon>
        <taxon>Opitutales</taxon>
        <taxon>Opitutaceae</taxon>
        <taxon>Ereboglobus</taxon>
    </lineage>
</organism>
<dbReference type="RefSeq" id="WP_108825837.1">
    <property type="nucleotide sequence ID" value="NZ_CP023004.1"/>
</dbReference>
<dbReference type="Pfam" id="PF22178">
    <property type="entry name" value="Gp5_trimer_C"/>
    <property type="match status" value="1"/>
</dbReference>
<dbReference type="InterPro" id="IPR006533">
    <property type="entry name" value="T6SS_Vgr_RhsGE"/>
</dbReference>
<dbReference type="InterPro" id="IPR054030">
    <property type="entry name" value="Gp5_Vgr_C"/>
</dbReference>
<dbReference type="SUPFAM" id="SSF69255">
    <property type="entry name" value="gp5 N-terminal domain-like"/>
    <property type="match status" value="1"/>
</dbReference>
<evidence type="ECO:0000259" key="3">
    <source>
        <dbReference type="Pfam" id="PF22178"/>
    </source>
</evidence>
<feature type="domain" description="Gp5/Type VI secretion system Vgr C-terminal trimerisation" evidence="3">
    <location>
        <begin position="475"/>
        <end position="557"/>
    </location>
</feature>
<dbReference type="AlphaFoldDB" id="A0A2U8E670"/>
<dbReference type="InterPro" id="IPR017847">
    <property type="entry name" value="T6SS_RhsGE_Vgr_subset"/>
</dbReference>